<dbReference type="Pfam" id="PF07690">
    <property type="entry name" value="MFS_1"/>
    <property type="match status" value="1"/>
</dbReference>
<keyword evidence="6 7" id="KW-0472">Membrane</keyword>
<feature type="transmembrane region" description="Helical" evidence="7">
    <location>
        <begin position="241"/>
        <end position="263"/>
    </location>
</feature>
<dbReference type="InterPro" id="IPR050171">
    <property type="entry name" value="MFS_Transporters"/>
</dbReference>
<feature type="transmembrane region" description="Helical" evidence="7">
    <location>
        <begin position="43"/>
        <end position="61"/>
    </location>
</feature>
<dbReference type="GO" id="GO:0022857">
    <property type="term" value="F:transmembrane transporter activity"/>
    <property type="evidence" value="ECO:0007669"/>
    <property type="project" value="InterPro"/>
</dbReference>
<evidence type="ECO:0008006" key="10">
    <source>
        <dbReference type="Google" id="ProtNLM"/>
    </source>
</evidence>
<dbReference type="GO" id="GO:0005886">
    <property type="term" value="C:plasma membrane"/>
    <property type="evidence" value="ECO:0007669"/>
    <property type="project" value="UniProtKB-SubCell"/>
</dbReference>
<keyword evidence="5 7" id="KW-1133">Transmembrane helix</keyword>
<dbReference type="SUPFAM" id="SSF103473">
    <property type="entry name" value="MFS general substrate transporter"/>
    <property type="match status" value="1"/>
</dbReference>
<keyword evidence="3" id="KW-1003">Cell membrane</keyword>
<evidence type="ECO:0000256" key="3">
    <source>
        <dbReference type="ARBA" id="ARBA00022475"/>
    </source>
</evidence>
<dbReference type="PANTHER" id="PTHR23517">
    <property type="entry name" value="RESISTANCE PROTEIN MDTM, PUTATIVE-RELATED-RELATED"/>
    <property type="match status" value="1"/>
</dbReference>
<dbReference type="EMBL" id="BSNC01000004">
    <property type="protein sequence ID" value="GLP96233.1"/>
    <property type="molecule type" value="Genomic_DNA"/>
</dbReference>
<gene>
    <name evidence="8" type="ORF">GCM10007895_15390</name>
</gene>
<evidence type="ECO:0000313" key="8">
    <source>
        <dbReference type="EMBL" id="GLP96233.1"/>
    </source>
</evidence>
<keyword evidence="4 7" id="KW-0812">Transmembrane</keyword>
<evidence type="ECO:0000256" key="2">
    <source>
        <dbReference type="ARBA" id="ARBA00022448"/>
    </source>
</evidence>
<keyword evidence="9" id="KW-1185">Reference proteome</keyword>
<evidence type="ECO:0000256" key="1">
    <source>
        <dbReference type="ARBA" id="ARBA00004651"/>
    </source>
</evidence>
<dbReference type="InterPro" id="IPR036259">
    <property type="entry name" value="MFS_trans_sf"/>
</dbReference>
<reference evidence="8" key="2">
    <citation type="submission" date="2023-01" db="EMBL/GenBank/DDBJ databases">
        <title>Draft genome sequence of Paraferrimonas sedimenticola strain NBRC 101628.</title>
        <authorList>
            <person name="Sun Q."/>
            <person name="Mori K."/>
        </authorList>
    </citation>
    <scope>NUCLEOTIDE SEQUENCE</scope>
    <source>
        <strain evidence="8">NBRC 101628</strain>
    </source>
</reference>
<feature type="transmembrane region" description="Helical" evidence="7">
    <location>
        <begin position="202"/>
        <end position="221"/>
    </location>
</feature>
<organism evidence="8 9">
    <name type="scientific">Paraferrimonas sedimenticola</name>
    <dbReference type="NCBI Taxonomy" id="375674"/>
    <lineage>
        <taxon>Bacteria</taxon>
        <taxon>Pseudomonadati</taxon>
        <taxon>Pseudomonadota</taxon>
        <taxon>Gammaproteobacteria</taxon>
        <taxon>Alteromonadales</taxon>
        <taxon>Ferrimonadaceae</taxon>
        <taxon>Paraferrimonas</taxon>
    </lineage>
</organism>
<feature type="transmembrane region" description="Helical" evidence="7">
    <location>
        <begin position="161"/>
        <end position="181"/>
    </location>
</feature>
<name>A0AA37RW69_9GAMM</name>
<keyword evidence="2" id="KW-0813">Transport</keyword>
<feature type="transmembrane region" description="Helical" evidence="7">
    <location>
        <begin position="7"/>
        <end position="31"/>
    </location>
</feature>
<evidence type="ECO:0000256" key="4">
    <source>
        <dbReference type="ARBA" id="ARBA00022692"/>
    </source>
</evidence>
<dbReference type="Proteomes" id="UP001161422">
    <property type="component" value="Unassembled WGS sequence"/>
</dbReference>
<reference evidence="8" key="1">
    <citation type="journal article" date="2014" name="Int. J. Syst. Evol. Microbiol.">
        <title>Complete genome sequence of Corynebacterium casei LMG S-19264T (=DSM 44701T), isolated from a smear-ripened cheese.</title>
        <authorList>
            <consortium name="US DOE Joint Genome Institute (JGI-PGF)"/>
            <person name="Walter F."/>
            <person name="Albersmeier A."/>
            <person name="Kalinowski J."/>
            <person name="Ruckert C."/>
        </authorList>
    </citation>
    <scope>NUCLEOTIDE SEQUENCE</scope>
    <source>
        <strain evidence="8">NBRC 101628</strain>
    </source>
</reference>
<protein>
    <recommendedName>
        <fullName evidence="10">MFS transporter</fullName>
    </recommendedName>
</protein>
<evidence type="ECO:0000256" key="6">
    <source>
        <dbReference type="ARBA" id="ARBA00023136"/>
    </source>
</evidence>
<feature type="transmembrane region" description="Helical" evidence="7">
    <location>
        <begin position="275"/>
        <end position="293"/>
    </location>
</feature>
<comment type="caution">
    <text evidence="8">The sequence shown here is derived from an EMBL/GenBank/DDBJ whole genome shotgun (WGS) entry which is preliminary data.</text>
</comment>
<evidence type="ECO:0000313" key="9">
    <source>
        <dbReference type="Proteomes" id="UP001161422"/>
    </source>
</evidence>
<feature type="transmembrane region" description="Helical" evidence="7">
    <location>
        <begin position="73"/>
        <end position="89"/>
    </location>
</feature>
<sequence>MKNFKLWYFAQSSLGVVQWVGIAILLTPLIIDRTGSGLLLGEVMALIGGFGIVAPLIGWLADRFEAHRMLQKVAILSHFAAMLVLYFAGDVQWMYWVVGLLIGTGTVTQLTLNPAFVIAASSDQSEEGRGLAWLFQSQFFGIIVAALFVYGASALGLGTDYQLLILMGLVLLCFLAVLISPPPAVKTQAVDATEVVEEKPESASLLGLLVFLIAVFFAMLMSGNLMETGPLIIQKVFEVEMTSSALGLAMSAVVTILLLEPAGRWMQKSGPYKPWMTAMTVYLVVNLALYGLMGTQVPGFLPILLIMILMQAISWFDMAIPAIAVRLSPASPALTQGILMFAMAGGFAVGSYIAGGLIDAYGFESVIEFCCVSMGIAYGAAVLTQLTK</sequence>
<accession>A0AA37RW69</accession>
<dbReference type="RefSeq" id="WP_095505324.1">
    <property type="nucleotide sequence ID" value="NZ_BSNC01000004.1"/>
</dbReference>
<feature type="transmembrane region" description="Helical" evidence="7">
    <location>
        <begin position="366"/>
        <end position="386"/>
    </location>
</feature>
<dbReference type="Gene3D" id="1.20.1250.20">
    <property type="entry name" value="MFS general substrate transporter like domains"/>
    <property type="match status" value="2"/>
</dbReference>
<proteinExistence type="predicted"/>
<comment type="subcellular location">
    <subcellularLocation>
        <location evidence="1">Cell membrane</location>
        <topology evidence="1">Multi-pass membrane protein</topology>
    </subcellularLocation>
</comment>
<evidence type="ECO:0000256" key="7">
    <source>
        <dbReference type="SAM" id="Phobius"/>
    </source>
</evidence>
<evidence type="ECO:0000256" key="5">
    <source>
        <dbReference type="ARBA" id="ARBA00022989"/>
    </source>
</evidence>
<dbReference type="InterPro" id="IPR011701">
    <property type="entry name" value="MFS"/>
</dbReference>
<dbReference type="PANTHER" id="PTHR23517:SF3">
    <property type="entry name" value="INTEGRAL MEMBRANE TRANSPORT PROTEIN"/>
    <property type="match status" value="1"/>
</dbReference>
<feature type="transmembrane region" description="Helical" evidence="7">
    <location>
        <begin position="337"/>
        <end position="354"/>
    </location>
</feature>
<feature type="transmembrane region" description="Helical" evidence="7">
    <location>
        <begin position="299"/>
        <end position="325"/>
    </location>
</feature>
<dbReference type="AlphaFoldDB" id="A0AA37RW69"/>
<feature type="transmembrane region" description="Helical" evidence="7">
    <location>
        <begin position="131"/>
        <end position="155"/>
    </location>
</feature>